<organism evidence="9 10">
    <name type="scientific">Azospirillum cavernae</name>
    <dbReference type="NCBI Taxonomy" id="2320860"/>
    <lineage>
        <taxon>Bacteria</taxon>
        <taxon>Pseudomonadati</taxon>
        <taxon>Pseudomonadota</taxon>
        <taxon>Alphaproteobacteria</taxon>
        <taxon>Rhodospirillales</taxon>
        <taxon>Azospirillaceae</taxon>
        <taxon>Azospirillum</taxon>
    </lineage>
</organism>
<keyword evidence="6 8" id="KW-1133">Transmembrane helix</keyword>
<evidence type="ECO:0000256" key="7">
    <source>
        <dbReference type="ARBA" id="ARBA00023136"/>
    </source>
</evidence>
<dbReference type="OrthoDB" id="9811975at2"/>
<reference evidence="9 10" key="1">
    <citation type="submission" date="2018-09" db="EMBL/GenBank/DDBJ databases">
        <authorList>
            <person name="Zhu H."/>
        </authorList>
    </citation>
    <scope>NUCLEOTIDE SEQUENCE [LARGE SCALE GENOMIC DNA]</scope>
    <source>
        <strain evidence="9 10">K2W22B-5</strain>
    </source>
</reference>
<evidence type="ECO:0000256" key="2">
    <source>
        <dbReference type="ARBA" id="ARBA00007935"/>
    </source>
</evidence>
<dbReference type="SUPFAM" id="SSF81345">
    <property type="entry name" value="ABC transporter involved in vitamin B12 uptake, BtuC"/>
    <property type="match status" value="1"/>
</dbReference>
<evidence type="ECO:0000256" key="3">
    <source>
        <dbReference type="ARBA" id="ARBA00022448"/>
    </source>
</evidence>
<feature type="transmembrane region" description="Helical" evidence="8">
    <location>
        <begin position="270"/>
        <end position="288"/>
    </location>
</feature>
<evidence type="ECO:0000256" key="6">
    <source>
        <dbReference type="ARBA" id="ARBA00022989"/>
    </source>
</evidence>
<dbReference type="GO" id="GO:0033214">
    <property type="term" value="P:siderophore-iron import into cell"/>
    <property type="evidence" value="ECO:0007669"/>
    <property type="project" value="TreeGrafter"/>
</dbReference>
<dbReference type="GO" id="GO:0005886">
    <property type="term" value="C:plasma membrane"/>
    <property type="evidence" value="ECO:0007669"/>
    <property type="project" value="UniProtKB-SubCell"/>
</dbReference>
<comment type="similarity">
    <text evidence="2">Belongs to the binding-protein-dependent transport system permease family. FecCD subfamily.</text>
</comment>
<proteinExistence type="inferred from homology"/>
<gene>
    <name evidence="9" type="ORF">D3877_25425</name>
</gene>
<evidence type="ECO:0000256" key="4">
    <source>
        <dbReference type="ARBA" id="ARBA00022475"/>
    </source>
</evidence>
<dbReference type="CDD" id="cd06550">
    <property type="entry name" value="TM_ABC_iron-siderophores_like"/>
    <property type="match status" value="1"/>
</dbReference>
<feature type="transmembrane region" description="Helical" evidence="8">
    <location>
        <begin position="295"/>
        <end position="316"/>
    </location>
</feature>
<keyword evidence="4" id="KW-1003">Cell membrane</keyword>
<protein>
    <submittedName>
        <fullName evidence="9">ABC transporter permease</fullName>
    </submittedName>
</protein>
<feature type="transmembrane region" description="Helical" evidence="8">
    <location>
        <begin position="88"/>
        <end position="106"/>
    </location>
</feature>
<name>A0A418VQD0_9PROT</name>
<dbReference type="Gene3D" id="1.10.3470.10">
    <property type="entry name" value="ABC transporter involved in vitamin B12 uptake, BtuC"/>
    <property type="match status" value="1"/>
</dbReference>
<dbReference type="Proteomes" id="UP000283458">
    <property type="component" value="Unassembled WGS sequence"/>
</dbReference>
<feature type="transmembrane region" description="Helical" evidence="8">
    <location>
        <begin position="139"/>
        <end position="161"/>
    </location>
</feature>
<dbReference type="AlphaFoldDB" id="A0A418VQD0"/>
<keyword evidence="3" id="KW-0813">Transport</keyword>
<dbReference type="InterPro" id="IPR000522">
    <property type="entry name" value="ABC_transptr_permease_BtuC"/>
</dbReference>
<accession>A0A418VQD0</accession>
<evidence type="ECO:0000256" key="8">
    <source>
        <dbReference type="SAM" id="Phobius"/>
    </source>
</evidence>
<feature type="transmembrane region" description="Helical" evidence="8">
    <location>
        <begin position="112"/>
        <end position="130"/>
    </location>
</feature>
<feature type="transmembrane region" description="Helical" evidence="8">
    <location>
        <begin position="228"/>
        <end position="250"/>
    </location>
</feature>
<evidence type="ECO:0000256" key="5">
    <source>
        <dbReference type="ARBA" id="ARBA00022692"/>
    </source>
</evidence>
<sequence length="322" mass="33531">MMMAPVVSGRVAGVGTVLVCALLCAASLSVGVSDLSVADGAEALDTLLISRLPRTLAAILVGAGLAIAGLVMQTLARNRFVDPGIGGTEQSAAFGILLVTLLWPTASILEKMAVATLTAIVGTAAFLLLVRRLPPTQPFLMPLFGLIYGGVIAAGVTFIAWQTDLLQYLDIWMNGDFSGILRGRYELLWLAAALVALSWWCADALTVASLGKEVSVGLGLDYERMVQAGLAVVALLSAMTVVVVGMIPFVGLIVPNLVSRLRGDNLRGSLPWVALGGAALTLGCDVLGRLLRHPYEIPIGTILGAVGAALALWLLAGRHERG</sequence>
<feature type="transmembrane region" description="Helical" evidence="8">
    <location>
        <begin position="187"/>
        <end position="208"/>
    </location>
</feature>
<dbReference type="PANTHER" id="PTHR30472">
    <property type="entry name" value="FERRIC ENTEROBACTIN TRANSPORT SYSTEM PERMEASE PROTEIN"/>
    <property type="match status" value="1"/>
</dbReference>
<comment type="caution">
    <text evidence="9">The sequence shown here is derived from an EMBL/GenBank/DDBJ whole genome shotgun (WGS) entry which is preliminary data.</text>
</comment>
<dbReference type="GO" id="GO:0022857">
    <property type="term" value="F:transmembrane transporter activity"/>
    <property type="evidence" value="ECO:0007669"/>
    <property type="project" value="InterPro"/>
</dbReference>
<evidence type="ECO:0000313" key="10">
    <source>
        <dbReference type="Proteomes" id="UP000283458"/>
    </source>
</evidence>
<keyword evidence="10" id="KW-1185">Reference proteome</keyword>
<comment type="subcellular location">
    <subcellularLocation>
        <location evidence="1">Cell membrane</location>
        <topology evidence="1">Multi-pass membrane protein</topology>
    </subcellularLocation>
</comment>
<dbReference type="EMBL" id="QYUL01000004">
    <property type="protein sequence ID" value="RJF78431.1"/>
    <property type="molecule type" value="Genomic_DNA"/>
</dbReference>
<feature type="transmembrane region" description="Helical" evidence="8">
    <location>
        <begin position="55"/>
        <end position="76"/>
    </location>
</feature>
<dbReference type="InterPro" id="IPR037294">
    <property type="entry name" value="ABC_BtuC-like"/>
</dbReference>
<dbReference type="Pfam" id="PF01032">
    <property type="entry name" value="FecCD"/>
    <property type="match status" value="1"/>
</dbReference>
<dbReference type="RefSeq" id="WP_119833569.1">
    <property type="nucleotide sequence ID" value="NZ_QYUL01000004.1"/>
</dbReference>
<evidence type="ECO:0000256" key="1">
    <source>
        <dbReference type="ARBA" id="ARBA00004651"/>
    </source>
</evidence>
<evidence type="ECO:0000313" key="9">
    <source>
        <dbReference type="EMBL" id="RJF78431.1"/>
    </source>
</evidence>
<keyword evidence="7 8" id="KW-0472">Membrane</keyword>
<dbReference type="PANTHER" id="PTHR30472:SF27">
    <property type="entry name" value="PETROBACTIN IMPORT SYSTEM PERMEASE PROTEIN YCLN"/>
    <property type="match status" value="1"/>
</dbReference>
<keyword evidence="5 8" id="KW-0812">Transmembrane</keyword>